<evidence type="ECO:0000313" key="4">
    <source>
        <dbReference type="EMBL" id="KAH0959257.1"/>
    </source>
</evidence>
<dbReference type="EMBL" id="JAIZPD010000013">
    <property type="protein sequence ID" value="KAH0959257.1"/>
    <property type="molecule type" value="Genomic_DNA"/>
</dbReference>
<dbReference type="RefSeq" id="XP_044716770.1">
    <property type="nucleotide sequence ID" value="XM_044868189.1"/>
</dbReference>
<keyword evidence="5" id="KW-1185">Reference proteome</keyword>
<gene>
    <name evidence="4" type="ORF">HRG_09718</name>
</gene>
<dbReference type="PROSITE" id="PS50994">
    <property type="entry name" value="INTEGRASE"/>
    <property type="match status" value="1"/>
</dbReference>
<dbReference type="GO" id="GO:0015074">
    <property type="term" value="P:DNA integration"/>
    <property type="evidence" value="ECO:0007669"/>
    <property type="project" value="InterPro"/>
</dbReference>
<feature type="domain" description="Integrase catalytic" evidence="3">
    <location>
        <begin position="40"/>
        <end position="232"/>
    </location>
</feature>
<dbReference type="InterPro" id="IPR012337">
    <property type="entry name" value="RNaseH-like_sf"/>
</dbReference>
<evidence type="ECO:0000256" key="2">
    <source>
        <dbReference type="SAM" id="MobiDB-lite"/>
    </source>
</evidence>
<protein>
    <recommendedName>
        <fullName evidence="3">Integrase catalytic domain-containing protein</fullName>
    </recommendedName>
</protein>
<dbReference type="InterPro" id="IPR036397">
    <property type="entry name" value="RNaseH_sf"/>
</dbReference>
<evidence type="ECO:0000259" key="3">
    <source>
        <dbReference type="PROSITE" id="PS50994"/>
    </source>
</evidence>
<dbReference type="GeneID" id="68358847"/>
<organism evidence="4 5">
    <name type="scientific">Hirsutella rhossiliensis</name>
    <dbReference type="NCBI Taxonomy" id="111463"/>
    <lineage>
        <taxon>Eukaryota</taxon>
        <taxon>Fungi</taxon>
        <taxon>Dikarya</taxon>
        <taxon>Ascomycota</taxon>
        <taxon>Pezizomycotina</taxon>
        <taxon>Sordariomycetes</taxon>
        <taxon>Hypocreomycetidae</taxon>
        <taxon>Hypocreales</taxon>
        <taxon>Ophiocordycipitaceae</taxon>
        <taxon>Hirsutella</taxon>
    </lineage>
</organism>
<accession>A0A9P8MQJ4</accession>
<feature type="compositionally biased region" description="Acidic residues" evidence="2">
    <location>
        <begin position="29"/>
        <end position="50"/>
    </location>
</feature>
<dbReference type="OrthoDB" id="3562262at2759"/>
<comment type="caution">
    <text evidence="4">The sequence shown here is derived from an EMBL/GenBank/DDBJ whole genome shotgun (WGS) entry which is preliminary data.</text>
</comment>
<dbReference type="SUPFAM" id="SSF53098">
    <property type="entry name" value="Ribonuclease H-like"/>
    <property type="match status" value="1"/>
</dbReference>
<proteinExistence type="predicted"/>
<feature type="region of interest" description="Disordered" evidence="2">
    <location>
        <begin position="26"/>
        <end position="50"/>
    </location>
</feature>
<evidence type="ECO:0000256" key="1">
    <source>
        <dbReference type="ARBA" id="ARBA00022884"/>
    </source>
</evidence>
<dbReference type="GO" id="GO:0003723">
    <property type="term" value="F:RNA binding"/>
    <property type="evidence" value="ECO:0007669"/>
    <property type="project" value="UniProtKB-KW"/>
</dbReference>
<reference evidence="4" key="1">
    <citation type="submission" date="2021-09" db="EMBL/GenBank/DDBJ databases">
        <title>A high-quality genome of the endoparasitic fungus Hirsutella rhossiliensis with a comparison of Hirsutella genomes reveals transposable elements contributing to genome size variation.</title>
        <authorList>
            <person name="Lin R."/>
            <person name="Jiao Y."/>
            <person name="Sun X."/>
            <person name="Ling J."/>
            <person name="Xie B."/>
            <person name="Cheng X."/>
        </authorList>
    </citation>
    <scope>NUCLEOTIDE SEQUENCE</scope>
    <source>
        <strain evidence="4">HR02</strain>
    </source>
</reference>
<dbReference type="GO" id="GO:0005634">
    <property type="term" value="C:nucleus"/>
    <property type="evidence" value="ECO:0007669"/>
    <property type="project" value="UniProtKB-ARBA"/>
</dbReference>
<sequence>MLVNEAFRRRKTGSTATATDYAAYLTEYEGADTDEEADFDPSDPFDDEDEDQLQDVTQFLTDQAFLHQVTGEDIYADNAPKTPSNQFLIEDRYAGRFKASFQIPVQPTSRLSDTWEALRCLWIDTYQGPPDVVTHDAGTNFASTEFQTEAKMLGITCKEVPIEAHWSIGKVERYHGPLRRAFEIMYAELSSQADADSILELRDISQAYTHSTTGLARLVLTYLPIELQDKYPKGTIIRIVRPLYGIAEAGLHWFATYHKHHREQLRMSTSTFDPCLLITNTDPNQAFGIVGMQTDDT</sequence>
<evidence type="ECO:0000313" key="5">
    <source>
        <dbReference type="Proteomes" id="UP000824596"/>
    </source>
</evidence>
<name>A0A9P8MQJ4_9HYPO</name>
<dbReference type="AlphaFoldDB" id="A0A9P8MQJ4"/>
<dbReference type="Proteomes" id="UP000824596">
    <property type="component" value="Unassembled WGS sequence"/>
</dbReference>
<keyword evidence="1" id="KW-0694">RNA-binding</keyword>
<dbReference type="Gene3D" id="3.30.420.10">
    <property type="entry name" value="Ribonuclease H-like superfamily/Ribonuclease H"/>
    <property type="match status" value="1"/>
</dbReference>
<dbReference type="InterPro" id="IPR001584">
    <property type="entry name" value="Integrase_cat-core"/>
</dbReference>